<evidence type="ECO:0000313" key="3">
    <source>
        <dbReference type="Proteomes" id="UP000703269"/>
    </source>
</evidence>
<feature type="region of interest" description="Disordered" evidence="1">
    <location>
        <begin position="283"/>
        <end position="304"/>
    </location>
</feature>
<accession>A0A9P3LGW5</accession>
<evidence type="ECO:0000313" key="2">
    <source>
        <dbReference type="EMBL" id="GJE94273.1"/>
    </source>
</evidence>
<sequence>MFHSRRPSKPHDVYASELAALRPGWHPMWVPEPQDSGEIQIGDVDYFDHDVGAFHRLFNLDTAAPEKRVTRWTPAFKVPEPVPDGAFETYCRPRVYVPGRYCAHSVEIREGQVAGEVAVAGHASVGIAATSSCTQAHRAQLELKSNAEAEALHENSLLQQYILRNHPAWCTYAKKVLNLKVNPADIVVVAGFVKTKPDWAVTAFSSTHSASSAAVEGNAAGGAGGAMRRALSTSAVGPIVRREGKRYLDKKWNPGSNISKKDQCVFVKLYRVERRHFARTISAGSGPHQLPRWDDSRKPPGQEGVAVESHADYHLAMSETPFTEGPYNPLNVLSDYRFAIASINVSIAVDKDAWSNHKHGIPRAHGAAQVL</sequence>
<dbReference type="Proteomes" id="UP000703269">
    <property type="component" value="Unassembled WGS sequence"/>
</dbReference>
<name>A0A9P3LGW5_9APHY</name>
<feature type="compositionally biased region" description="Basic and acidic residues" evidence="1">
    <location>
        <begin position="291"/>
        <end position="300"/>
    </location>
</feature>
<protein>
    <submittedName>
        <fullName evidence="2">Uncharacterized protein</fullName>
    </submittedName>
</protein>
<proteinExistence type="predicted"/>
<reference evidence="2 3" key="1">
    <citation type="submission" date="2021-08" db="EMBL/GenBank/DDBJ databases">
        <title>Draft Genome Sequence of Phanerochaete sordida strain YK-624.</title>
        <authorList>
            <person name="Mori T."/>
            <person name="Dohra H."/>
            <person name="Suzuki T."/>
            <person name="Kawagishi H."/>
            <person name="Hirai H."/>
        </authorList>
    </citation>
    <scope>NUCLEOTIDE SEQUENCE [LARGE SCALE GENOMIC DNA]</scope>
    <source>
        <strain evidence="2 3">YK-624</strain>
    </source>
</reference>
<dbReference type="AlphaFoldDB" id="A0A9P3LGW5"/>
<gene>
    <name evidence="2" type="ORF">PsYK624_104420</name>
</gene>
<organism evidence="2 3">
    <name type="scientific">Phanerochaete sordida</name>
    <dbReference type="NCBI Taxonomy" id="48140"/>
    <lineage>
        <taxon>Eukaryota</taxon>
        <taxon>Fungi</taxon>
        <taxon>Dikarya</taxon>
        <taxon>Basidiomycota</taxon>
        <taxon>Agaricomycotina</taxon>
        <taxon>Agaricomycetes</taxon>
        <taxon>Polyporales</taxon>
        <taxon>Phanerochaetaceae</taxon>
        <taxon>Phanerochaete</taxon>
    </lineage>
</organism>
<keyword evidence="3" id="KW-1185">Reference proteome</keyword>
<evidence type="ECO:0000256" key="1">
    <source>
        <dbReference type="SAM" id="MobiDB-lite"/>
    </source>
</evidence>
<comment type="caution">
    <text evidence="2">The sequence shown here is derived from an EMBL/GenBank/DDBJ whole genome shotgun (WGS) entry which is preliminary data.</text>
</comment>
<dbReference type="EMBL" id="BPQB01000039">
    <property type="protein sequence ID" value="GJE94273.1"/>
    <property type="molecule type" value="Genomic_DNA"/>
</dbReference>
<dbReference type="OrthoDB" id="2745211at2759"/>